<evidence type="ECO:0000313" key="2">
    <source>
        <dbReference type="EMBL" id="QHT98165.1"/>
    </source>
</evidence>
<feature type="region of interest" description="Disordered" evidence="1">
    <location>
        <begin position="1"/>
        <end position="34"/>
    </location>
</feature>
<organism evidence="2">
    <name type="scientific">viral metagenome</name>
    <dbReference type="NCBI Taxonomy" id="1070528"/>
    <lineage>
        <taxon>unclassified sequences</taxon>
        <taxon>metagenomes</taxon>
        <taxon>organismal metagenomes</taxon>
    </lineage>
</organism>
<dbReference type="AlphaFoldDB" id="A0A6C0J0F9"/>
<protein>
    <submittedName>
        <fullName evidence="2">Uncharacterized protein</fullName>
    </submittedName>
</protein>
<evidence type="ECO:0000256" key="1">
    <source>
        <dbReference type="SAM" id="MobiDB-lite"/>
    </source>
</evidence>
<name>A0A6C0J0F9_9ZZZZ</name>
<sequence>MSPPLSSFSGFHTCTPNTSSENEHISQSSQPCPKMENQCSNISSLNMLIPWLTHSGRVWGLQKRYALTESILFFVTMNYNLTSQLKVTLG</sequence>
<reference evidence="2" key="1">
    <citation type="journal article" date="2020" name="Nature">
        <title>Giant virus diversity and host interactions through global metagenomics.</title>
        <authorList>
            <person name="Schulz F."/>
            <person name="Roux S."/>
            <person name="Paez-Espino D."/>
            <person name="Jungbluth S."/>
            <person name="Walsh D.A."/>
            <person name="Denef V.J."/>
            <person name="McMahon K.D."/>
            <person name="Konstantinidis K.T."/>
            <person name="Eloe-Fadrosh E.A."/>
            <person name="Kyrpides N.C."/>
            <person name="Woyke T."/>
        </authorList>
    </citation>
    <scope>NUCLEOTIDE SEQUENCE</scope>
    <source>
        <strain evidence="2">GVMAG-M-3300025626-8</strain>
    </source>
</reference>
<accession>A0A6C0J0F9</accession>
<dbReference type="EMBL" id="MN740288">
    <property type="protein sequence ID" value="QHT98165.1"/>
    <property type="molecule type" value="Genomic_DNA"/>
</dbReference>
<proteinExistence type="predicted"/>